<reference evidence="1" key="1">
    <citation type="journal article" date="2021" name="Proc. Natl. Acad. Sci. U.S.A.">
        <title>A Catalog of Tens of Thousands of Viruses from Human Metagenomes Reveals Hidden Associations with Chronic Diseases.</title>
        <authorList>
            <person name="Tisza M.J."/>
            <person name="Buck C.B."/>
        </authorList>
    </citation>
    <scope>NUCLEOTIDE SEQUENCE</scope>
    <source>
        <strain evidence="1">CtOCb13</strain>
    </source>
</reference>
<name>A0A8S5Q0F7_9CAUD</name>
<proteinExistence type="predicted"/>
<dbReference type="EMBL" id="BK015555">
    <property type="protein sequence ID" value="DAE12642.1"/>
    <property type="molecule type" value="Genomic_DNA"/>
</dbReference>
<evidence type="ECO:0000313" key="1">
    <source>
        <dbReference type="EMBL" id="DAE12642.1"/>
    </source>
</evidence>
<sequence>MAWHRFKCVKLCRQRYRFRINLPNHRTLFLRLCRP</sequence>
<protein>
    <submittedName>
        <fullName evidence="1">Uncharacterized protein</fullName>
    </submittedName>
</protein>
<organism evidence="1">
    <name type="scientific">Siphoviridae sp. ctOCb13</name>
    <dbReference type="NCBI Taxonomy" id="2825477"/>
    <lineage>
        <taxon>Viruses</taxon>
        <taxon>Duplodnaviria</taxon>
        <taxon>Heunggongvirae</taxon>
        <taxon>Uroviricota</taxon>
        <taxon>Caudoviricetes</taxon>
    </lineage>
</organism>
<accession>A0A8S5Q0F7</accession>